<dbReference type="Gene3D" id="3.20.20.80">
    <property type="entry name" value="Glycosidases"/>
    <property type="match status" value="1"/>
</dbReference>
<comment type="subcellular location">
    <subcellularLocation>
        <location evidence="2">Secreted</location>
    </subcellularLocation>
</comment>
<keyword evidence="9 10" id="KW-0624">Polysaccharide degradation</keyword>
<dbReference type="Pfam" id="PF00331">
    <property type="entry name" value="Glyco_hydro_10"/>
    <property type="match status" value="1"/>
</dbReference>
<dbReference type="InterPro" id="IPR017853">
    <property type="entry name" value="GH"/>
</dbReference>
<feature type="chain" id="PRO_5040200940" description="Beta-xylanase" evidence="12">
    <location>
        <begin position="20"/>
        <end position="401"/>
    </location>
</feature>
<dbReference type="Proteomes" id="UP000838763">
    <property type="component" value="Unassembled WGS sequence"/>
</dbReference>
<dbReference type="PROSITE" id="PS51760">
    <property type="entry name" value="GH10_2"/>
    <property type="match status" value="1"/>
</dbReference>
<dbReference type="InterPro" id="IPR044846">
    <property type="entry name" value="GH10"/>
</dbReference>
<keyword evidence="6" id="KW-0858">Xylan degradation</keyword>
<name>A0A9P1H215_9PEZI</name>
<evidence type="ECO:0000256" key="4">
    <source>
        <dbReference type="ARBA" id="ARBA00007495"/>
    </source>
</evidence>
<dbReference type="SMART" id="SM00633">
    <property type="entry name" value="Glyco_10"/>
    <property type="match status" value="1"/>
</dbReference>
<dbReference type="EMBL" id="CALLCH030000011">
    <property type="protein sequence ID" value="CAI4214526.1"/>
    <property type="molecule type" value="Genomic_DNA"/>
</dbReference>
<evidence type="ECO:0000256" key="10">
    <source>
        <dbReference type="RuleBase" id="RU361174"/>
    </source>
</evidence>
<keyword evidence="5" id="KW-0964">Secreted</keyword>
<evidence type="ECO:0000259" key="13">
    <source>
        <dbReference type="PROSITE" id="PS51760"/>
    </source>
</evidence>
<comment type="catalytic activity">
    <reaction evidence="1 10">
        <text>Endohydrolysis of (1-&gt;4)-beta-D-xylosidic linkages in xylans.</text>
        <dbReference type="EC" id="3.2.1.8"/>
    </reaction>
</comment>
<dbReference type="PANTHER" id="PTHR31490">
    <property type="entry name" value="GLYCOSYL HYDROLASE"/>
    <property type="match status" value="1"/>
</dbReference>
<dbReference type="InterPro" id="IPR001000">
    <property type="entry name" value="GH10_dom"/>
</dbReference>
<evidence type="ECO:0000313" key="14">
    <source>
        <dbReference type="EMBL" id="CAI4214526.1"/>
    </source>
</evidence>
<keyword evidence="15" id="KW-1185">Reference proteome</keyword>
<feature type="signal peptide" evidence="12">
    <location>
        <begin position="1"/>
        <end position="19"/>
    </location>
</feature>
<accession>A0A9P1H215</accession>
<reference evidence="14" key="1">
    <citation type="submission" date="2022-11" db="EMBL/GenBank/DDBJ databases">
        <authorList>
            <person name="Scott C."/>
            <person name="Bruce N."/>
        </authorList>
    </citation>
    <scope>NUCLEOTIDE SEQUENCE</scope>
</reference>
<evidence type="ECO:0000256" key="8">
    <source>
        <dbReference type="ARBA" id="ARBA00023277"/>
    </source>
</evidence>
<dbReference type="GO" id="GO:0045493">
    <property type="term" value="P:xylan catabolic process"/>
    <property type="evidence" value="ECO:0007669"/>
    <property type="project" value="UniProtKB-KW"/>
</dbReference>
<dbReference type="SUPFAM" id="SSF51445">
    <property type="entry name" value="(Trans)glycosidases"/>
    <property type="match status" value="1"/>
</dbReference>
<organism evidence="14 15">
    <name type="scientific">Parascedosporium putredinis</name>
    <dbReference type="NCBI Taxonomy" id="1442378"/>
    <lineage>
        <taxon>Eukaryota</taxon>
        <taxon>Fungi</taxon>
        <taxon>Dikarya</taxon>
        <taxon>Ascomycota</taxon>
        <taxon>Pezizomycotina</taxon>
        <taxon>Sordariomycetes</taxon>
        <taxon>Hypocreomycetidae</taxon>
        <taxon>Microascales</taxon>
        <taxon>Microascaceae</taxon>
        <taxon>Parascedosporium</taxon>
    </lineage>
</organism>
<comment type="pathway">
    <text evidence="3">Glycan degradation; xylan degradation.</text>
</comment>
<evidence type="ECO:0000256" key="9">
    <source>
        <dbReference type="ARBA" id="ARBA00023326"/>
    </source>
</evidence>
<dbReference type="PANTHER" id="PTHR31490:SF35">
    <property type="entry name" value="ENDO-1,4-BETA-XYLANASE"/>
    <property type="match status" value="1"/>
</dbReference>
<evidence type="ECO:0000256" key="6">
    <source>
        <dbReference type="ARBA" id="ARBA00022651"/>
    </source>
</evidence>
<evidence type="ECO:0000256" key="1">
    <source>
        <dbReference type="ARBA" id="ARBA00000681"/>
    </source>
</evidence>
<keyword evidence="12" id="KW-0732">Signal</keyword>
<feature type="domain" description="GH10" evidence="13">
    <location>
        <begin position="24"/>
        <end position="334"/>
    </location>
</feature>
<proteinExistence type="inferred from homology"/>
<dbReference type="OrthoDB" id="3055998at2759"/>
<evidence type="ECO:0000313" key="15">
    <source>
        <dbReference type="Proteomes" id="UP000838763"/>
    </source>
</evidence>
<feature type="region of interest" description="Disordered" evidence="11">
    <location>
        <begin position="358"/>
        <end position="377"/>
    </location>
</feature>
<dbReference type="AlphaFoldDB" id="A0A9P1H215"/>
<dbReference type="PRINTS" id="PR00134">
    <property type="entry name" value="GLHYDRLASE10"/>
</dbReference>
<evidence type="ECO:0000256" key="3">
    <source>
        <dbReference type="ARBA" id="ARBA00004851"/>
    </source>
</evidence>
<dbReference type="GO" id="GO:0005576">
    <property type="term" value="C:extracellular region"/>
    <property type="evidence" value="ECO:0007669"/>
    <property type="project" value="UniProtKB-SubCell"/>
</dbReference>
<dbReference type="GO" id="GO:0031176">
    <property type="term" value="F:endo-1,4-beta-xylanase activity"/>
    <property type="evidence" value="ECO:0007669"/>
    <property type="project" value="UniProtKB-EC"/>
</dbReference>
<comment type="similarity">
    <text evidence="4 10">Belongs to the glycosyl hydrolase 10 (cellulase F) family.</text>
</comment>
<comment type="caution">
    <text evidence="14">The sequence shown here is derived from an EMBL/GenBank/DDBJ whole genome shotgun (WGS) entry which is preliminary data.</text>
</comment>
<evidence type="ECO:0000256" key="12">
    <source>
        <dbReference type="SAM" id="SignalP"/>
    </source>
</evidence>
<evidence type="ECO:0000256" key="7">
    <source>
        <dbReference type="ARBA" id="ARBA00022801"/>
    </source>
</evidence>
<dbReference type="EC" id="3.2.1.8" evidence="10"/>
<keyword evidence="10" id="KW-0326">Glycosidase</keyword>
<protein>
    <recommendedName>
        <fullName evidence="10">Beta-xylanase</fullName>
        <ecNumber evidence="10">3.2.1.8</ecNumber>
    </recommendedName>
</protein>
<evidence type="ECO:0000256" key="2">
    <source>
        <dbReference type="ARBA" id="ARBA00004613"/>
    </source>
</evidence>
<evidence type="ECO:0000256" key="11">
    <source>
        <dbReference type="SAM" id="MobiDB-lite"/>
    </source>
</evidence>
<gene>
    <name evidence="14" type="ORF">PPNO1_LOCUS4260</name>
</gene>
<keyword evidence="8 10" id="KW-0119">Carbohydrate metabolism</keyword>
<evidence type="ECO:0000256" key="5">
    <source>
        <dbReference type="ARBA" id="ARBA00022525"/>
    </source>
</evidence>
<keyword evidence="7 10" id="KW-0378">Hydrolase</keyword>
<sequence length="401" mass="43957">MMHAKNILASALLLASVDAQLHKYAVAAGLQYFGTAVDNAALGNAAYMAIARDPDEFGLITPANGQKWANTEGSRGGFNYGMGDAIAGIVGAGRSMRCHTLVWHNQLPGWVNSVYSKSDMEAVIRSHITNVMNHYKGQCYSWDVVNEALEDDGKFRQSPMFRAMGEDFIAFSFKVAEEVEPSVKLYYNDFNIERYINDKIRAAHALVKRAKEAGARIDGIGMQDHARVGNAQSKKELMDTMAFFSEVVDELAYTEVDIRHTKMPVTDADREQQALDYMEVVAACLETEKCVGISVWDFTDQYSWIPNEFPGEGDACLYDRNLQKKPAYHSILSLLQSAAETKTAAPDSTPVETVVATATDEAGANPTSEDPETDELEENVATTVVPTTLITVVPESPSATP</sequence>